<proteinExistence type="predicted"/>
<sequence length="153" mass="16304">MSSSSSTMPSAASVKICFNSDCGDPTSEPNCSSSSSRKGWKLRSGDYAHLCDPCSYLLPSTADVRNICVYEKGTFCETFHLDAAGWRKCESCGKRVHCGCIVSAPSYLLLDAGGIECIVCAKKSFSMIWVTSPNMNHGNGPKAGQIDTAVKGQ</sequence>
<evidence type="ECO:0000259" key="1">
    <source>
        <dbReference type="Pfam" id="PF25813"/>
    </source>
</evidence>
<dbReference type="PANTHER" id="PTHR46245:SF10">
    <property type="entry name" value="B3 DOMAIN-CONTAINING TRANSCRIPTION FACTOR VAL3"/>
    <property type="match status" value="1"/>
</dbReference>
<dbReference type="Proteomes" id="UP000243459">
    <property type="component" value="Chromosome 7"/>
</dbReference>
<reference evidence="3" key="1">
    <citation type="journal article" date="2017" name="Nat. Commun.">
        <title>The asparagus genome sheds light on the origin and evolution of a young Y chromosome.</title>
        <authorList>
            <person name="Harkess A."/>
            <person name="Zhou J."/>
            <person name="Xu C."/>
            <person name="Bowers J.E."/>
            <person name="Van der Hulst R."/>
            <person name="Ayyampalayam S."/>
            <person name="Mercati F."/>
            <person name="Riccardi P."/>
            <person name="McKain M.R."/>
            <person name="Kakrana A."/>
            <person name="Tang H."/>
            <person name="Ray J."/>
            <person name="Groenendijk J."/>
            <person name="Arikit S."/>
            <person name="Mathioni S.M."/>
            <person name="Nakano M."/>
            <person name="Shan H."/>
            <person name="Telgmann-Rauber A."/>
            <person name="Kanno A."/>
            <person name="Yue Z."/>
            <person name="Chen H."/>
            <person name="Li W."/>
            <person name="Chen Y."/>
            <person name="Xu X."/>
            <person name="Zhang Y."/>
            <person name="Luo S."/>
            <person name="Chen H."/>
            <person name="Gao J."/>
            <person name="Mao Z."/>
            <person name="Pires J.C."/>
            <person name="Luo M."/>
            <person name="Kudrna D."/>
            <person name="Wing R.A."/>
            <person name="Meyers B.C."/>
            <person name="Yi K."/>
            <person name="Kong H."/>
            <person name="Lavrijsen P."/>
            <person name="Sunseri F."/>
            <person name="Falavigna A."/>
            <person name="Ye Y."/>
            <person name="Leebens-Mack J.H."/>
            <person name="Chen G."/>
        </authorList>
    </citation>
    <scope>NUCLEOTIDE SEQUENCE [LARGE SCALE GENOMIC DNA]</scope>
    <source>
        <strain evidence="3">cv. DH0086</strain>
    </source>
</reference>
<gene>
    <name evidence="2" type="ORF">A4U43_C07F39660</name>
</gene>
<dbReference type="AlphaFoldDB" id="A0A5P1EKH2"/>
<evidence type="ECO:0000313" key="3">
    <source>
        <dbReference type="Proteomes" id="UP000243459"/>
    </source>
</evidence>
<dbReference type="OMA" id="GIMCMEC"/>
<dbReference type="InterPro" id="IPR057743">
    <property type="entry name" value="Zfn_VAL1-3_N"/>
</dbReference>
<feature type="domain" description="VAL1-3 N-terminal zinc finger" evidence="1">
    <location>
        <begin position="78"/>
        <end position="125"/>
    </location>
</feature>
<accession>A0A5P1EKH2</accession>
<evidence type="ECO:0000313" key="2">
    <source>
        <dbReference type="EMBL" id="ONK65687.1"/>
    </source>
</evidence>
<dbReference type="Gramene" id="ONK65687">
    <property type="protein sequence ID" value="ONK65687"/>
    <property type="gene ID" value="A4U43_C07F39660"/>
</dbReference>
<name>A0A5P1EKH2_ASPOF</name>
<protein>
    <recommendedName>
        <fullName evidence="1">VAL1-3 N-terminal zinc finger domain-containing protein</fullName>
    </recommendedName>
</protein>
<dbReference type="PANTHER" id="PTHR46245">
    <property type="entry name" value="B3 DOMAIN-CONTAINING PROTEIN OS07G0563300"/>
    <property type="match status" value="1"/>
</dbReference>
<dbReference type="Pfam" id="PF25813">
    <property type="entry name" value="zf_VAL1_N"/>
    <property type="match status" value="1"/>
</dbReference>
<organism evidence="2 3">
    <name type="scientific">Asparagus officinalis</name>
    <name type="common">Garden asparagus</name>
    <dbReference type="NCBI Taxonomy" id="4686"/>
    <lineage>
        <taxon>Eukaryota</taxon>
        <taxon>Viridiplantae</taxon>
        <taxon>Streptophyta</taxon>
        <taxon>Embryophyta</taxon>
        <taxon>Tracheophyta</taxon>
        <taxon>Spermatophyta</taxon>
        <taxon>Magnoliopsida</taxon>
        <taxon>Liliopsida</taxon>
        <taxon>Asparagales</taxon>
        <taxon>Asparagaceae</taxon>
        <taxon>Asparagoideae</taxon>
        <taxon>Asparagus</taxon>
    </lineage>
</organism>
<keyword evidence="3" id="KW-1185">Reference proteome</keyword>
<dbReference type="EMBL" id="CM007387">
    <property type="protein sequence ID" value="ONK65687.1"/>
    <property type="molecule type" value="Genomic_DNA"/>
</dbReference>